<gene>
    <name evidence="6" type="ORF">OHK93_003606</name>
</gene>
<dbReference type="InterPro" id="IPR000641">
    <property type="entry name" value="CbxX/CfxQ"/>
</dbReference>
<dbReference type="FunFam" id="1.10.8.60:FF:000160">
    <property type="entry name" value="WGS project CABT00000000 data, contig 2.55"/>
    <property type="match status" value="1"/>
</dbReference>
<dbReference type="Proteomes" id="UP001161017">
    <property type="component" value="Unassembled WGS sequence"/>
</dbReference>
<dbReference type="SUPFAM" id="SSF52540">
    <property type="entry name" value="P-loop containing nucleoside triphosphate hydrolases"/>
    <property type="match status" value="3"/>
</dbReference>
<comment type="similarity">
    <text evidence="1">Belongs to the CbxX/CfxQ family.</text>
</comment>
<dbReference type="FunFam" id="3.40.50.300:FF:000216">
    <property type="entry name" value="Type VII secretion ATPase EccA"/>
    <property type="match status" value="2"/>
</dbReference>
<dbReference type="AlphaFoldDB" id="A0AA43U1E4"/>
<feature type="region of interest" description="Disordered" evidence="4">
    <location>
        <begin position="48"/>
        <end position="146"/>
    </location>
</feature>
<keyword evidence="2" id="KW-0547">Nucleotide-binding</keyword>
<feature type="domain" description="AAA+ ATPase" evidence="5">
    <location>
        <begin position="768"/>
        <end position="915"/>
    </location>
</feature>
<dbReference type="GO" id="GO:0005524">
    <property type="term" value="F:ATP binding"/>
    <property type="evidence" value="ECO:0007669"/>
    <property type="project" value="UniProtKB-KW"/>
</dbReference>
<feature type="domain" description="AAA+ ATPase" evidence="5">
    <location>
        <begin position="489"/>
        <end position="638"/>
    </location>
</feature>
<dbReference type="CDD" id="cd00009">
    <property type="entry name" value="AAA"/>
    <property type="match status" value="1"/>
</dbReference>
<dbReference type="Pfam" id="PF17866">
    <property type="entry name" value="AAA_lid_6"/>
    <property type="match status" value="2"/>
</dbReference>
<evidence type="ECO:0000256" key="4">
    <source>
        <dbReference type="SAM" id="MobiDB-lite"/>
    </source>
</evidence>
<reference evidence="6" key="1">
    <citation type="journal article" date="2023" name="Genome Biol. Evol.">
        <title>First Whole Genome Sequence and Flow Cytometry Genome Size Data for the Lichen-Forming Fungus Ramalina farinacea (Ascomycota).</title>
        <authorList>
            <person name="Llewellyn T."/>
            <person name="Mian S."/>
            <person name="Hill R."/>
            <person name="Leitch I.J."/>
            <person name="Gaya E."/>
        </authorList>
    </citation>
    <scope>NUCLEOTIDE SEQUENCE</scope>
    <source>
        <strain evidence="6">LIQ254RAFAR</strain>
    </source>
</reference>
<dbReference type="SMART" id="SM00382">
    <property type="entry name" value="AAA"/>
    <property type="match status" value="3"/>
</dbReference>
<proteinExistence type="inferred from homology"/>
<comment type="caution">
    <text evidence="6">The sequence shown here is derived from an EMBL/GenBank/DDBJ whole genome shotgun (WGS) entry which is preliminary data.</text>
</comment>
<keyword evidence="7" id="KW-1185">Reference proteome</keyword>
<evidence type="ECO:0000259" key="5">
    <source>
        <dbReference type="SMART" id="SM00382"/>
    </source>
</evidence>
<dbReference type="GO" id="GO:0016887">
    <property type="term" value="F:ATP hydrolysis activity"/>
    <property type="evidence" value="ECO:0007669"/>
    <property type="project" value="InterPro"/>
</dbReference>
<dbReference type="InterPro" id="IPR041627">
    <property type="entry name" value="AAA_lid_6"/>
</dbReference>
<feature type="region of interest" description="Disordered" evidence="4">
    <location>
        <begin position="1"/>
        <end position="28"/>
    </location>
</feature>
<dbReference type="PRINTS" id="PR00819">
    <property type="entry name" value="CBXCFQXSUPER"/>
</dbReference>
<feature type="compositionally biased region" description="Basic and acidic residues" evidence="4">
    <location>
        <begin position="1048"/>
        <end position="1070"/>
    </location>
</feature>
<dbReference type="InterPro" id="IPR027417">
    <property type="entry name" value="P-loop_NTPase"/>
</dbReference>
<evidence type="ECO:0000313" key="6">
    <source>
        <dbReference type="EMBL" id="MDI1492392.1"/>
    </source>
</evidence>
<dbReference type="EMBL" id="JAPUFD010000018">
    <property type="protein sequence ID" value="MDI1492392.1"/>
    <property type="molecule type" value="Genomic_DNA"/>
</dbReference>
<evidence type="ECO:0000313" key="7">
    <source>
        <dbReference type="Proteomes" id="UP001161017"/>
    </source>
</evidence>
<feature type="compositionally biased region" description="Basic and acidic residues" evidence="4">
    <location>
        <begin position="108"/>
        <end position="131"/>
    </location>
</feature>
<feature type="region of interest" description="Disordered" evidence="4">
    <location>
        <begin position="1138"/>
        <end position="1157"/>
    </location>
</feature>
<accession>A0AA43U1E4</accession>
<evidence type="ECO:0000256" key="3">
    <source>
        <dbReference type="ARBA" id="ARBA00022840"/>
    </source>
</evidence>
<dbReference type="InterPro" id="IPR050773">
    <property type="entry name" value="CbxX/CfxQ_RuBisCO_ESX"/>
</dbReference>
<evidence type="ECO:0000256" key="2">
    <source>
        <dbReference type="ARBA" id="ARBA00022741"/>
    </source>
</evidence>
<keyword evidence="3" id="KW-0067">ATP-binding</keyword>
<organism evidence="6 7">
    <name type="scientific">Ramalina farinacea</name>
    <dbReference type="NCBI Taxonomy" id="258253"/>
    <lineage>
        <taxon>Eukaryota</taxon>
        <taxon>Fungi</taxon>
        <taxon>Dikarya</taxon>
        <taxon>Ascomycota</taxon>
        <taxon>Pezizomycotina</taxon>
        <taxon>Lecanoromycetes</taxon>
        <taxon>OSLEUM clade</taxon>
        <taxon>Lecanoromycetidae</taxon>
        <taxon>Lecanorales</taxon>
        <taxon>Lecanorineae</taxon>
        <taxon>Ramalinaceae</taxon>
        <taxon>Ramalina</taxon>
    </lineage>
</organism>
<dbReference type="Pfam" id="PF00004">
    <property type="entry name" value="AAA"/>
    <property type="match status" value="3"/>
</dbReference>
<feature type="compositionally biased region" description="Basic and acidic residues" evidence="4">
    <location>
        <begin position="48"/>
        <end position="66"/>
    </location>
</feature>
<dbReference type="Gene3D" id="1.10.8.60">
    <property type="match status" value="1"/>
</dbReference>
<dbReference type="FunFam" id="1.10.8.60:FF:000159">
    <property type="entry name" value="p-loop containing nucleoside triphosphate hydrolase protein"/>
    <property type="match status" value="1"/>
</dbReference>
<feature type="compositionally biased region" description="Polar residues" evidence="4">
    <location>
        <begin position="88"/>
        <end position="106"/>
    </location>
</feature>
<dbReference type="PANTHER" id="PTHR43392">
    <property type="entry name" value="AAA-TYPE ATPASE FAMILY PROTEIN / ANKYRIN REPEAT FAMILY PROTEIN"/>
    <property type="match status" value="1"/>
</dbReference>
<dbReference type="CDD" id="cd22265">
    <property type="entry name" value="UDM1_RNF168"/>
    <property type="match status" value="1"/>
</dbReference>
<evidence type="ECO:0000256" key="1">
    <source>
        <dbReference type="ARBA" id="ARBA00010378"/>
    </source>
</evidence>
<dbReference type="PANTHER" id="PTHR43392:SF2">
    <property type="entry name" value="AAA-TYPE ATPASE FAMILY PROTEIN _ ANKYRIN REPEAT FAMILY PROTEIN"/>
    <property type="match status" value="1"/>
</dbReference>
<sequence length="1217" mass="135820">MNKTCKKCDDEDRRQEATRKRDLELDAARQRKQEAYARELARIQDEAARQRQILKDRSEEQQRETVLRQQAQDLEDLKNRVQRGAAGPTSQPSRQAHQVKQTSVSDSDPDRTDSHDRGQDEVDDRIVDHPDPAPGKSHAKEDWDHQKKFEGANNDALDKLIEMIGLEDVKDRFLSIKARIDTAIRQNIAMEDERFGAALLGNPGTGKPFTQNYESYSSSELSGKTTVARLYGQFLSSIGALPGSYFSETTGSRLGNDGIAGAKKQIETILENGGGVFFIDEAYQLTSGHNLGGAQVLDFLLAEVENLTGKVVFVLAGYNKQMESFFAHNPGIPSRFPHELQFQDYNDDELLRILVQKINKKYKGSMGCESGVYGLYPKIVARRIGRGRGRDGFGNARAMENALSRIADRQANRLRKQRRSGSKPNDLFFTKEDLIGPEPSSALQHCSAWVRLQDLIGLQTVKDNVKALFDTIQYNYTRELDEQPLVEYSLNRVFLGSPGTGKTSVAKLYGQILVDIGLLSSGEVVVKNPSDFVGSVLGESEKNTKGILASALGKVLVIDEAYGLSGGGTGEGGGSHSDIYKTAVVDTIVAEVQSTPGEDRCVLLLGYKDQMEAMFQKVNPGLSRRFPLDSAFVFEDFTDEELRKILDLKLKQQGFNATDRAKKAAVEKLGRARNRPHFGNAGEVDIILNSAKLRYQKRLSKGGKARKTATFEPQDIDEEFDRGERTETNVRVLFNGVVGCENIVAQLEGYQEVVRNMKRLDMDPREQIPFNFLFRGPPGTGKTTTARKIGKVFYDMGFLATAEVIEVSSSELVGQYIGQTGPKTQKMLEKALGKVLFVDEAYRLGEGHFAKEAMDEIVDCITKPKFAQKLVMILAGYDADINRLMTTNPGLTSRFPEAMVFEGLAPDRCIALLIEKMRKDQKNMPTKTTLDISALELADKEFSLQLLSRFSQLSDLPNWANARDVETLWKAMFSKTLKTLGKSPQGLVVTKDIILTGIDAMVAERTLRGGPSTHKIPSRPPGAFAQQTQEPPPPTKQQTIAKTTTPDPPKDKESTEPPQHTEAKDPRDTGVSDEIWQALERDKAAAEAREEQYKRLVEHEKAAREADARAQQETIAKLAQLEEKARQVANEEAIEAKRRHEEARLQHEKERQAREEQVNAMIRKREAEEQRRRQEQVAQKKLREMGVCVAGWQWIKQGGGYRCAGGAHFVSDAQLGF</sequence>
<dbReference type="Gene3D" id="3.40.50.300">
    <property type="entry name" value="P-loop containing nucleotide triphosphate hydrolases"/>
    <property type="match status" value="3"/>
</dbReference>
<feature type="domain" description="AAA+ ATPase" evidence="5">
    <location>
        <begin position="216"/>
        <end position="346"/>
    </location>
</feature>
<dbReference type="InterPro" id="IPR003959">
    <property type="entry name" value="ATPase_AAA_core"/>
</dbReference>
<dbReference type="InterPro" id="IPR003593">
    <property type="entry name" value="AAA+_ATPase"/>
</dbReference>
<protein>
    <recommendedName>
        <fullName evidence="5">AAA+ ATPase domain-containing protein</fullName>
    </recommendedName>
</protein>
<name>A0AA43U1E4_9LECA</name>
<feature type="region of interest" description="Disordered" evidence="4">
    <location>
        <begin position="1008"/>
        <end position="1071"/>
    </location>
</feature>